<organism evidence="3 4">
    <name type="scientific">Solirubrobacter deserti</name>
    <dbReference type="NCBI Taxonomy" id="2282478"/>
    <lineage>
        <taxon>Bacteria</taxon>
        <taxon>Bacillati</taxon>
        <taxon>Actinomycetota</taxon>
        <taxon>Thermoleophilia</taxon>
        <taxon>Solirubrobacterales</taxon>
        <taxon>Solirubrobacteraceae</taxon>
        <taxon>Solirubrobacter</taxon>
    </lineage>
</organism>
<keyword evidence="4" id="KW-1185">Reference proteome</keyword>
<evidence type="ECO:0000313" key="3">
    <source>
        <dbReference type="EMBL" id="MDA0140243.1"/>
    </source>
</evidence>
<dbReference type="RefSeq" id="WP_202956840.1">
    <property type="nucleotide sequence ID" value="NZ_JAPCID010000036.1"/>
</dbReference>
<sequence>MLALLVALLLVPAPHASGGGIPSAAWGGAGASAPGGKLTYIVLPSGRGSLVQAVHRDGGSVDLWKQLPRRYGVPMAAYDGTMTGLSADGRVLVLAEVPGVFPVRRTRLLVLRTRGFRELERFSLSGHYAVVAISPHGRYVYLRRLTAPTRNPLRTELVVLDRGEPGAPRPIGGESADIPSSSVSDGRWTYTLFQRDGSWVQGLDTVTQATRRWEVPGVPGNDLMRLRLENGSLHVGAKASFTVR</sequence>
<gene>
    <name evidence="3" type="ORF">OJ962_22280</name>
</gene>
<accession>A0ABT4RNV1</accession>
<proteinExistence type="predicted"/>
<dbReference type="EMBL" id="JAPCID010000036">
    <property type="protein sequence ID" value="MDA0140243.1"/>
    <property type="molecule type" value="Genomic_DNA"/>
</dbReference>
<dbReference type="Proteomes" id="UP001147700">
    <property type="component" value="Unassembled WGS sequence"/>
</dbReference>
<evidence type="ECO:0000313" key="4">
    <source>
        <dbReference type="Proteomes" id="UP001147700"/>
    </source>
</evidence>
<evidence type="ECO:0000256" key="2">
    <source>
        <dbReference type="SAM" id="SignalP"/>
    </source>
</evidence>
<evidence type="ECO:0000256" key="1">
    <source>
        <dbReference type="SAM" id="MobiDB-lite"/>
    </source>
</evidence>
<keyword evidence="2" id="KW-0732">Signal</keyword>
<name>A0ABT4RNV1_9ACTN</name>
<protein>
    <submittedName>
        <fullName evidence="3">Uncharacterized protein</fullName>
    </submittedName>
</protein>
<feature type="chain" id="PRO_5045249835" evidence="2">
    <location>
        <begin position="17"/>
        <end position="244"/>
    </location>
</feature>
<feature type="region of interest" description="Disordered" evidence="1">
    <location>
        <begin position="164"/>
        <end position="183"/>
    </location>
</feature>
<feature type="signal peptide" evidence="2">
    <location>
        <begin position="1"/>
        <end position="16"/>
    </location>
</feature>
<reference evidence="3" key="1">
    <citation type="submission" date="2022-10" db="EMBL/GenBank/DDBJ databases">
        <title>The WGS of Solirubrobacter sp. CPCC 204708.</title>
        <authorList>
            <person name="Jiang Z."/>
        </authorList>
    </citation>
    <scope>NUCLEOTIDE SEQUENCE</scope>
    <source>
        <strain evidence="3">CPCC 204708</strain>
    </source>
</reference>
<comment type="caution">
    <text evidence="3">The sequence shown here is derived from an EMBL/GenBank/DDBJ whole genome shotgun (WGS) entry which is preliminary data.</text>
</comment>
<dbReference type="SUPFAM" id="SSF69304">
    <property type="entry name" value="Tricorn protease N-terminal domain"/>
    <property type="match status" value="1"/>
</dbReference>